<dbReference type="PANTHER" id="PTHR45749">
    <property type="match status" value="1"/>
</dbReference>
<dbReference type="EMBL" id="JARBHB010000004">
    <property type="protein sequence ID" value="KAJ8887507.1"/>
    <property type="molecule type" value="Genomic_DNA"/>
</dbReference>
<evidence type="ECO:0008006" key="4">
    <source>
        <dbReference type="Google" id="ProtNLM"/>
    </source>
</evidence>
<organism evidence="2 3">
    <name type="scientific">Dryococelus australis</name>
    <dbReference type="NCBI Taxonomy" id="614101"/>
    <lineage>
        <taxon>Eukaryota</taxon>
        <taxon>Metazoa</taxon>
        <taxon>Ecdysozoa</taxon>
        <taxon>Arthropoda</taxon>
        <taxon>Hexapoda</taxon>
        <taxon>Insecta</taxon>
        <taxon>Pterygota</taxon>
        <taxon>Neoptera</taxon>
        <taxon>Polyneoptera</taxon>
        <taxon>Phasmatodea</taxon>
        <taxon>Verophasmatodea</taxon>
        <taxon>Anareolatae</taxon>
        <taxon>Phasmatidae</taxon>
        <taxon>Eurycanthinae</taxon>
        <taxon>Dryococelus</taxon>
    </lineage>
</organism>
<keyword evidence="3" id="KW-1185">Reference proteome</keyword>
<reference evidence="2 3" key="1">
    <citation type="submission" date="2023-02" db="EMBL/GenBank/DDBJ databases">
        <title>LHISI_Scaffold_Assembly.</title>
        <authorList>
            <person name="Stuart O.P."/>
            <person name="Cleave R."/>
            <person name="Magrath M.J.L."/>
            <person name="Mikheyev A.S."/>
        </authorList>
    </citation>
    <scope>NUCLEOTIDE SEQUENCE [LARGE SCALE GENOMIC DNA]</scope>
    <source>
        <strain evidence="2">Daus_M_001</strain>
        <tissue evidence="2">Leg muscle</tissue>
    </source>
</reference>
<keyword evidence="1" id="KW-0175">Coiled coil</keyword>
<comment type="caution">
    <text evidence="2">The sequence shown here is derived from an EMBL/GenBank/DDBJ whole genome shotgun (WGS) entry which is preliminary data.</text>
</comment>
<protein>
    <recommendedName>
        <fullName evidence="4">DUF4371 domain-containing protein</fullName>
    </recommendedName>
</protein>
<dbReference type="PANTHER" id="PTHR45749:SF33">
    <property type="entry name" value="ZINC FINGER MYM-TYPE PROTEIN 1"/>
    <property type="match status" value="1"/>
</dbReference>
<gene>
    <name evidence="2" type="ORF">PR048_013722</name>
</gene>
<evidence type="ECO:0000313" key="3">
    <source>
        <dbReference type="Proteomes" id="UP001159363"/>
    </source>
</evidence>
<name>A0ABQ9HSY2_9NEOP</name>
<evidence type="ECO:0000313" key="2">
    <source>
        <dbReference type="EMBL" id="KAJ8887507.1"/>
    </source>
</evidence>
<accession>A0ABQ9HSY2</accession>
<feature type="coiled-coil region" evidence="1">
    <location>
        <begin position="229"/>
        <end position="256"/>
    </location>
</feature>
<sequence>MEAHAHYLSWMSQNELIFLCGEKVLNAILEERQDAIYYGLIVDATLERFVEFLVFNAKTGKDITIEVLSVLEINQIPLEDCRAQGYDNGSNMCGKVKGVKRRILEKNNQALFSPCGAHSLNRISVNTAKIFPEVVIFFCNVESMYVFSRIVLQDAVLPIAKHYPRILKALDYILQEMSTTLQPKIYSTVVGLKKYFSSFQGLVMAVFWHKLLSCIDELNIIIQAKGISLEAEANLIKNLQQEIQNLRDSWADILQESRLVAQEMKLLPVLPEKSTRLHSIATPDASEQSTAEDKFETCVVYRVLDFFLQDLED</sequence>
<proteinExistence type="predicted"/>
<dbReference type="Proteomes" id="UP001159363">
    <property type="component" value="Chromosome X"/>
</dbReference>
<evidence type="ECO:0000256" key="1">
    <source>
        <dbReference type="SAM" id="Coils"/>
    </source>
</evidence>